<comment type="caution">
    <text evidence="1">The sequence shown here is derived from an EMBL/GenBank/DDBJ whole genome shotgun (WGS) entry which is preliminary data.</text>
</comment>
<evidence type="ECO:0000313" key="2">
    <source>
        <dbReference type="Proteomes" id="UP000319514"/>
    </source>
</evidence>
<dbReference type="Proteomes" id="UP000319514">
    <property type="component" value="Unassembled WGS sequence"/>
</dbReference>
<proteinExistence type="predicted"/>
<organism evidence="1 2">
    <name type="scientific">Oryzihumus leptocrescens</name>
    <dbReference type="NCBI Taxonomy" id="297536"/>
    <lineage>
        <taxon>Bacteria</taxon>
        <taxon>Bacillati</taxon>
        <taxon>Actinomycetota</taxon>
        <taxon>Actinomycetes</taxon>
        <taxon>Micrococcales</taxon>
        <taxon>Intrasporangiaceae</taxon>
        <taxon>Oryzihumus</taxon>
    </lineage>
</organism>
<evidence type="ECO:0000313" key="1">
    <source>
        <dbReference type="EMBL" id="TQL61544.1"/>
    </source>
</evidence>
<dbReference type="AlphaFoldDB" id="A0A542ZMD5"/>
<accession>A0A542ZMD5</accession>
<reference evidence="1 2" key="1">
    <citation type="submission" date="2019-06" db="EMBL/GenBank/DDBJ databases">
        <title>Sequencing the genomes of 1000 actinobacteria strains.</title>
        <authorList>
            <person name="Klenk H.-P."/>
        </authorList>
    </citation>
    <scope>NUCLEOTIDE SEQUENCE [LARGE SCALE GENOMIC DNA]</scope>
    <source>
        <strain evidence="1 2">DSM 18082</strain>
    </source>
</reference>
<dbReference type="EMBL" id="VFOQ01000001">
    <property type="protein sequence ID" value="TQL61544.1"/>
    <property type="molecule type" value="Genomic_DNA"/>
</dbReference>
<protein>
    <submittedName>
        <fullName evidence="1">Uncharacterized protein</fullName>
    </submittedName>
</protein>
<sequence>MWVMEVFLLVFIVALAVLTPRFGVDSHRSREWGEPIETWATPDPPLRSDRMP</sequence>
<keyword evidence="2" id="KW-1185">Reference proteome</keyword>
<gene>
    <name evidence="1" type="ORF">FB474_2955</name>
</gene>
<name>A0A542ZMD5_9MICO</name>